<dbReference type="InterPro" id="IPR013534">
    <property type="entry name" value="Starch_synth_cat_dom"/>
</dbReference>
<dbReference type="eggNOG" id="COG0297">
    <property type="taxonomic scope" value="Bacteria"/>
</dbReference>
<dbReference type="RefSeq" id="WP_006302201.1">
    <property type="nucleotide sequence ID" value="NZ_ACGK02000001.1"/>
</dbReference>
<comment type="caution">
    <text evidence="10">The sequence shown here is derived from an EMBL/GenBank/DDBJ whole genome shotgun (WGS) entry which is preliminary data.</text>
</comment>
<evidence type="ECO:0000256" key="2">
    <source>
        <dbReference type="ARBA" id="ARBA00002764"/>
    </source>
</evidence>
<dbReference type="Gene3D" id="3.40.50.2000">
    <property type="entry name" value="Glycogen Phosphorylase B"/>
    <property type="match status" value="2"/>
</dbReference>
<evidence type="ECO:0000256" key="4">
    <source>
        <dbReference type="ARBA" id="ARBA00022676"/>
    </source>
</evidence>
<comment type="catalytic activity">
    <reaction evidence="1 7">
        <text>[(1-&gt;4)-alpha-D-glucosyl](n) + ADP-alpha-D-glucose = [(1-&gt;4)-alpha-D-glucosyl](n+1) + ADP + H(+)</text>
        <dbReference type="Rhea" id="RHEA:18189"/>
        <dbReference type="Rhea" id="RHEA-COMP:9584"/>
        <dbReference type="Rhea" id="RHEA-COMP:9587"/>
        <dbReference type="ChEBI" id="CHEBI:15378"/>
        <dbReference type="ChEBI" id="CHEBI:15444"/>
        <dbReference type="ChEBI" id="CHEBI:57498"/>
        <dbReference type="ChEBI" id="CHEBI:456216"/>
        <dbReference type="EC" id="2.4.1.21"/>
    </reaction>
</comment>
<dbReference type="CDD" id="cd03791">
    <property type="entry name" value="GT5_Glycogen_synthase_DULL1-like"/>
    <property type="match status" value="1"/>
</dbReference>
<keyword evidence="4 7" id="KW-0328">Glycosyltransferase</keyword>
<evidence type="ECO:0000256" key="7">
    <source>
        <dbReference type="HAMAP-Rule" id="MF_00484"/>
    </source>
</evidence>
<dbReference type="NCBIfam" id="NF001899">
    <property type="entry name" value="PRK00654.1-2"/>
    <property type="match status" value="1"/>
</dbReference>
<sequence length="502" mass="57516">MSMVERASTKQTKKLHVLCATPECVPFVKTGGLADVAGALPRALKRLGARVSVILPKYSAIPWEYVSKMEHIAEFYVPLSWRYEYCGLEKLRYKGVEYYFIDNEHYFKRDGIYGFFDDGERFAFFSKAICEAINYIGELRCDIIHCNDWQTALVPVFLHEFYHEIPSCRNVRVTFTIHNLKFQGQFGDQMIGDVLGLAGKPNAVRQLYIDRESINFMQAGLCYADRITTVSPSYAGEIQMPFYGEGLDGLLRRRSCIVRGILNGIDVELWNPKNDKLIHSRYSIQDLSGKARNKAHLQQELGLDVDPTRPLIALVGRLTAQKGIGLVTYAMNYLMQRGVQVVVLGTGEKEYEDSFRYFAATYPRQVSACITFDNALSHRIYAGADIFLMPSVFEPCGLSQLISMRYGTIPVVRETGGLRDSVIPYNKYTQEGTGFRFCNINADEMTRILMDACELYWTDKKAWVELQKRAMRANFSWSRAAHEYLRVYLQLCPEYTNIYVKR</sequence>
<dbReference type="AlphaFoldDB" id="F1T5K0"/>
<dbReference type="InterPro" id="IPR001296">
    <property type="entry name" value="Glyco_trans_1"/>
</dbReference>
<dbReference type="GO" id="GO:0009011">
    <property type="term" value="F:alpha-1,4-glucan glucosyltransferase (ADP-glucose donor) activity"/>
    <property type="evidence" value="ECO:0007669"/>
    <property type="project" value="UniProtKB-UniRule"/>
</dbReference>
<dbReference type="NCBIfam" id="NF001898">
    <property type="entry name" value="PRK00654.1-1"/>
    <property type="match status" value="1"/>
</dbReference>
<evidence type="ECO:0000256" key="5">
    <source>
        <dbReference type="ARBA" id="ARBA00022679"/>
    </source>
</evidence>
<dbReference type="GO" id="GO:0004373">
    <property type="term" value="F:alpha-1,4-glucan glucosyltransferase (UDP-glucose donor) activity"/>
    <property type="evidence" value="ECO:0007669"/>
    <property type="project" value="InterPro"/>
</dbReference>
<dbReference type="EMBL" id="ACGK02000001">
    <property type="protein sequence ID" value="EGF23145.1"/>
    <property type="molecule type" value="Genomic_DNA"/>
</dbReference>
<keyword evidence="6 7" id="KW-0320">Glycogen biosynthesis</keyword>
<proteinExistence type="inferred from homology"/>
<gene>
    <name evidence="7 10" type="primary">glgA</name>
    <name evidence="10" type="ORF">HMPREF0091_10092</name>
</gene>
<dbReference type="GO" id="GO:0005978">
    <property type="term" value="P:glycogen biosynthetic process"/>
    <property type="evidence" value="ECO:0007669"/>
    <property type="project" value="UniProtKB-UniRule"/>
</dbReference>
<comment type="pathway">
    <text evidence="7">Glycan biosynthesis; glycogen biosynthesis.</text>
</comment>
<feature type="binding site" evidence="7">
    <location>
        <position position="29"/>
    </location>
    <ligand>
        <name>ADP-alpha-D-glucose</name>
        <dbReference type="ChEBI" id="CHEBI:57498"/>
    </ligand>
</feature>
<dbReference type="InterPro" id="IPR011835">
    <property type="entry name" value="GS/SS"/>
</dbReference>
<evidence type="ECO:0000259" key="8">
    <source>
        <dbReference type="Pfam" id="PF00534"/>
    </source>
</evidence>
<dbReference type="EC" id="2.4.1.21" evidence="7"/>
<protein>
    <recommendedName>
        <fullName evidence="7">Glycogen synthase</fullName>
        <ecNumber evidence="7">2.4.1.21</ecNumber>
    </recommendedName>
    <alternativeName>
        <fullName evidence="7">Starch [bacterial glycogen] synthase</fullName>
    </alternativeName>
</protein>
<dbReference type="Pfam" id="PF08323">
    <property type="entry name" value="Glyco_transf_5"/>
    <property type="match status" value="1"/>
</dbReference>
<dbReference type="PANTHER" id="PTHR45825:SF11">
    <property type="entry name" value="ALPHA AMYLASE DOMAIN-CONTAINING PROTEIN"/>
    <property type="match status" value="1"/>
</dbReference>
<comment type="similarity">
    <text evidence="3 7">Belongs to the glycosyltransferase 1 family. Bacterial/plant glycogen synthase subfamily.</text>
</comment>
<comment type="function">
    <text evidence="2 7">Synthesizes alpha-1,4-glucan chains using ADP-glucose.</text>
</comment>
<dbReference type="PANTHER" id="PTHR45825">
    <property type="entry name" value="GRANULE-BOUND STARCH SYNTHASE 1, CHLOROPLASTIC/AMYLOPLASTIC"/>
    <property type="match status" value="1"/>
</dbReference>
<organism evidence="10 11">
    <name type="scientific">Fannyhessea vaginae DSM 15829</name>
    <dbReference type="NCBI Taxonomy" id="525256"/>
    <lineage>
        <taxon>Bacteria</taxon>
        <taxon>Bacillati</taxon>
        <taxon>Actinomycetota</taxon>
        <taxon>Coriobacteriia</taxon>
        <taxon>Coriobacteriales</taxon>
        <taxon>Atopobiaceae</taxon>
        <taxon>Fannyhessea</taxon>
    </lineage>
</organism>
<keyword evidence="11" id="KW-1185">Reference proteome</keyword>
<evidence type="ECO:0000256" key="6">
    <source>
        <dbReference type="ARBA" id="ARBA00023056"/>
    </source>
</evidence>
<dbReference type="Proteomes" id="UP000005947">
    <property type="component" value="Unassembled WGS sequence"/>
</dbReference>
<dbReference type="SUPFAM" id="SSF53756">
    <property type="entry name" value="UDP-Glycosyltransferase/glycogen phosphorylase"/>
    <property type="match status" value="1"/>
</dbReference>
<accession>F1T5K0</accession>
<dbReference type="UniPathway" id="UPA00164"/>
<evidence type="ECO:0000256" key="3">
    <source>
        <dbReference type="ARBA" id="ARBA00010281"/>
    </source>
</evidence>
<dbReference type="OrthoDB" id="6286688at2"/>
<reference evidence="10 11" key="1">
    <citation type="submission" date="2011-02" db="EMBL/GenBank/DDBJ databases">
        <authorList>
            <person name="Muzny D."/>
            <person name="Qin X."/>
            <person name="Buhay C."/>
            <person name="Dugan-Rocha S."/>
            <person name="Ding Y."/>
            <person name="Chen G."/>
            <person name="Hawes A."/>
            <person name="Holder M."/>
            <person name="Jhangiani S."/>
            <person name="Johnson A."/>
            <person name="Khan Z."/>
            <person name="Li Z."/>
            <person name="Liu W."/>
            <person name="Liu X."/>
            <person name="Perez L."/>
            <person name="Shen H."/>
            <person name="Wang Q."/>
            <person name="Watt J."/>
            <person name="Xi L."/>
            <person name="Xin Y."/>
            <person name="Zhou J."/>
            <person name="Deng J."/>
            <person name="Jiang H."/>
            <person name="Liu Y."/>
            <person name="Qu J."/>
            <person name="Song X.-Z."/>
            <person name="Zhang L."/>
            <person name="Villasana D."/>
            <person name="Johnson A."/>
            <person name="Liu J."/>
            <person name="Liyanage D."/>
            <person name="Lorensuhewa L."/>
            <person name="Robinson T."/>
            <person name="Song A."/>
            <person name="Song B.-B."/>
            <person name="Dinh H."/>
            <person name="Thornton R."/>
            <person name="Coyle M."/>
            <person name="Francisco L."/>
            <person name="Jackson L."/>
            <person name="Javaid M."/>
            <person name="Korchina V."/>
            <person name="Kovar C."/>
            <person name="Mata R."/>
            <person name="Mathew T."/>
            <person name="Ngo R."/>
            <person name="Nguyen L."/>
            <person name="Nguyen N."/>
            <person name="Okwuonu G."/>
            <person name="Ongeri F."/>
            <person name="Pham C."/>
            <person name="Simmons D."/>
            <person name="Wilczek-Boney K."/>
            <person name="Hale W."/>
            <person name="Jakkamsetti A."/>
            <person name="Pham P."/>
            <person name="Ruth R."/>
            <person name="San Lucas F."/>
            <person name="Warren J."/>
            <person name="Zhang J."/>
            <person name="Zhao Z."/>
            <person name="Zhou C."/>
            <person name="Zhu D."/>
            <person name="Lee S."/>
            <person name="Bess C."/>
            <person name="Blankenburg K."/>
            <person name="Forbes L."/>
            <person name="Fu Q."/>
            <person name="Gubbala S."/>
            <person name="Hirani K."/>
            <person name="Jayaseelan J.C."/>
            <person name="Lara F."/>
            <person name="Munidasa M."/>
            <person name="Palculict T."/>
            <person name="Patil S."/>
            <person name="Pu L.-L."/>
            <person name="Saada N."/>
            <person name="Tang L."/>
            <person name="Weissenberger G."/>
            <person name="Zhu Y."/>
            <person name="Hemphill L."/>
            <person name="Shang Y."/>
            <person name="Youmans B."/>
            <person name="Ayvaz T."/>
            <person name="Ross M."/>
            <person name="Santibanez J."/>
            <person name="Aqrawi P."/>
            <person name="Gross S."/>
            <person name="Joshi V."/>
            <person name="Fowler G."/>
            <person name="Nazareth L."/>
            <person name="Reid J."/>
            <person name="Worley K."/>
            <person name="Petrosino J."/>
            <person name="Highlander S."/>
            <person name="Gibbs R."/>
        </authorList>
    </citation>
    <scope>NUCLEOTIDE SEQUENCE [LARGE SCALE GENOMIC DNA]</scope>
    <source>
        <strain evidence="10 11">DSM 15829</strain>
    </source>
</reference>
<dbReference type="NCBIfam" id="TIGR02095">
    <property type="entry name" value="glgA"/>
    <property type="match status" value="1"/>
</dbReference>
<feature type="domain" description="Glycosyl transferase family 1" evidence="8">
    <location>
        <begin position="306"/>
        <end position="450"/>
    </location>
</feature>
<keyword evidence="5 7" id="KW-0808">Transferase</keyword>
<evidence type="ECO:0000313" key="10">
    <source>
        <dbReference type="EMBL" id="EGF23145.1"/>
    </source>
</evidence>
<name>F1T5K0_9ACTN</name>
<dbReference type="Pfam" id="PF00534">
    <property type="entry name" value="Glycos_transf_1"/>
    <property type="match status" value="1"/>
</dbReference>
<evidence type="ECO:0000256" key="1">
    <source>
        <dbReference type="ARBA" id="ARBA00001478"/>
    </source>
</evidence>
<evidence type="ECO:0000313" key="11">
    <source>
        <dbReference type="Proteomes" id="UP000005947"/>
    </source>
</evidence>
<dbReference type="HAMAP" id="MF_00484">
    <property type="entry name" value="Glycogen_synth"/>
    <property type="match status" value="1"/>
</dbReference>
<dbReference type="GeneID" id="93210838"/>
<evidence type="ECO:0000259" key="9">
    <source>
        <dbReference type="Pfam" id="PF08323"/>
    </source>
</evidence>
<feature type="domain" description="Starch synthase catalytic" evidence="9">
    <location>
        <begin position="16"/>
        <end position="252"/>
    </location>
</feature>